<feature type="DNA-binding region" description="OmpR/PhoB-type" evidence="5">
    <location>
        <begin position="121"/>
        <end position="217"/>
    </location>
</feature>
<dbReference type="PROSITE" id="PS51755">
    <property type="entry name" value="OMPR_PHOB"/>
    <property type="match status" value="1"/>
</dbReference>
<name>A0AAP8EXI2_9BACI</name>
<evidence type="ECO:0000256" key="2">
    <source>
        <dbReference type="ARBA" id="ARBA00023015"/>
    </source>
</evidence>
<proteinExistence type="predicted"/>
<protein>
    <submittedName>
        <fullName evidence="7">DNA-binding response regulator</fullName>
    </submittedName>
</protein>
<organism evidence="7 8">
    <name type="scientific">Bacillus toyonensis</name>
    <dbReference type="NCBI Taxonomy" id="155322"/>
    <lineage>
        <taxon>Bacteria</taxon>
        <taxon>Bacillati</taxon>
        <taxon>Bacillota</taxon>
        <taxon>Bacilli</taxon>
        <taxon>Bacillales</taxon>
        <taxon>Bacillaceae</taxon>
        <taxon>Bacillus</taxon>
        <taxon>Bacillus cereus group</taxon>
    </lineage>
</organism>
<evidence type="ECO:0000256" key="3">
    <source>
        <dbReference type="ARBA" id="ARBA00023125"/>
    </source>
</evidence>
<evidence type="ECO:0000313" key="7">
    <source>
        <dbReference type="EMBL" id="PHE05836.1"/>
    </source>
</evidence>
<dbReference type="AlphaFoldDB" id="A0AAP8EXI2"/>
<evidence type="ECO:0000256" key="1">
    <source>
        <dbReference type="ARBA" id="ARBA00022490"/>
    </source>
</evidence>
<keyword evidence="1" id="KW-0963">Cytoplasm</keyword>
<dbReference type="InterPro" id="IPR001867">
    <property type="entry name" value="OmpR/PhoB-type_DNA-bd"/>
</dbReference>
<sequence length="233" mass="26708">MKIIVLSHNEDFIELVSFILKQKNIDILSTNDRETIIEIAQSGDFLSIVLDLSNPTPEDIYYWSELLQLTSIPILVTHSNASDVKQVLLRQKALINLTDPITTFWEKLSAERNKKGQNSFENLILLSPDIIFDVAGHCIKKRNESIMLSTTEFKLLYLLANNIGETFTVNELIDYIEITGISTLYVYIQKLREKIEKNPKNPHILVNHRGRGYKLIISATNQVNESYTEPIKC</sequence>
<dbReference type="SMART" id="SM00862">
    <property type="entry name" value="Trans_reg_C"/>
    <property type="match status" value="1"/>
</dbReference>
<evidence type="ECO:0000259" key="6">
    <source>
        <dbReference type="PROSITE" id="PS51755"/>
    </source>
</evidence>
<keyword evidence="3 5" id="KW-0238">DNA-binding</keyword>
<gene>
    <name evidence="7" type="ORF">COF62_29390</name>
</gene>
<dbReference type="CDD" id="cd00383">
    <property type="entry name" value="trans_reg_C"/>
    <property type="match status" value="1"/>
</dbReference>
<accession>A0AAP8EXI2</accession>
<dbReference type="InterPro" id="IPR011006">
    <property type="entry name" value="CheY-like_superfamily"/>
</dbReference>
<dbReference type="Gene3D" id="1.10.10.10">
    <property type="entry name" value="Winged helix-like DNA-binding domain superfamily/Winged helix DNA-binding domain"/>
    <property type="match status" value="1"/>
</dbReference>
<dbReference type="InterPro" id="IPR016032">
    <property type="entry name" value="Sig_transdc_resp-reg_C-effctor"/>
</dbReference>
<evidence type="ECO:0000256" key="5">
    <source>
        <dbReference type="PROSITE-ProRule" id="PRU01091"/>
    </source>
</evidence>
<dbReference type="GO" id="GO:0000160">
    <property type="term" value="P:phosphorelay signal transduction system"/>
    <property type="evidence" value="ECO:0007669"/>
    <property type="project" value="InterPro"/>
</dbReference>
<keyword evidence="4" id="KW-0804">Transcription</keyword>
<evidence type="ECO:0000313" key="8">
    <source>
        <dbReference type="Proteomes" id="UP000224044"/>
    </source>
</evidence>
<dbReference type="EMBL" id="NUSY01000057">
    <property type="protein sequence ID" value="PHE05836.1"/>
    <property type="molecule type" value="Genomic_DNA"/>
</dbReference>
<comment type="caution">
    <text evidence="7">The sequence shown here is derived from an EMBL/GenBank/DDBJ whole genome shotgun (WGS) entry which is preliminary data.</text>
</comment>
<dbReference type="GO" id="GO:0003677">
    <property type="term" value="F:DNA binding"/>
    <property type="evidence" value="ECO:0007669"/>
    <property type="project" value="UniProtKB-UniRule"/>
</dbReference>
<dbReference type="Pfam" id="PF00486">
    <property type="entry name" value="Trans_reg_C"/>
    <property type="match status" value="1"/>
</dbReference>
<dbReference type="SUPFAM" id="SSF46894">
    <property type="entry name" value="C-terminal effector domain of the bipartite response regulators"/>
    <property type="match status" value="1"/>
</dbReference>
<dbReference type="InterPro" id="IPR036388">
    <property type="entry name" value="WH-like_DNA-bd_sf"/>
</dbReference>
<feature type="domain" description="OmpR/PhoB-type" evidence="6">
    <location>
        <begin position="121"/>
        <end position="217"/>
    </location>
</feature>
<evidence type="ECO:0000256" key="4">
    <source>
        <dbReference type="ARBA" id="ARBA00023163"/>
    </source>
</evidence>
<keyword evidence="2" id="KW-0805">Transcription regulation</keyword>
<dbReference type="RefSeq" id="WP_061529733.1">
    <property type="nucleotide sequence ID" value="NZ_JBALNA010000051.1"/>
</dbReference>
<dbReference type="GO" id="GO:0006355">
    <property type="term" value="P:regulation of DNA-templated transcription"/>
    <property type="evidence" value="ECO:0007669"/>
    <property type="project" value="InterPro"/>
</dbReference>
<dbReference type="SUPFAM" id="SSF52172">
    <property type="entry name" value="CheY-like"/>
    <property type="match status" value="1"/>
</dbReference>
<reference evidence="7 8" key="1">
    <citation type="submission" date="2017-09" db="EMBL/GenBank/DDBJ databases">
        <title>Large-scale bioinformatics analysis of Bacillus genomes uncovers conserved roles of natural products in bacterial physiology.</title>
        <authorList>
            <consortium name="Agbiome Team Llc"/>
            <person name="Bleich R.M."/>
            <person name="Grubbs K.J."/>
            <person name="Santa Maria K.C."/>
            <person name="Allen S.E."/>
            <person name="Farag S."/>
            <person name="Shank E.A."/>
            <person name="Bowers A."/>
        </authorList>
    </citation>
    <scope>NUCLEOTIDE SEQUENCE [LARGE SCALE GENOMIC DNA]</scope>
    <source>
        <strain evidence="7 8">AFS042148</strain>
    </source>
</reference>
<dbReference type="Proteomes" id="UP000224044">
    <property type="component" value="Unassembled WGS sequence"/>
</dbReference>